<feature type="transmembrane region" description="Helical" evidence="2">
    <location>
        <begin position="1685"/>
        <end position="1706"/>
    </location>
</feature>
<dbReference type="RefSeq" id="XP_012768671.1">
    <property type="nucleotide sequence ID" value="XM_012913217.1"/>
</dbReference>
<evidence type="ECO:0000256" key="1">
    <source>
        <dbReference type="PROSITE-ProRule" id="PRU00723"/>
    </source>
</evidence>
<organism evidence="4 5">
    <name type="scientific">Babesia bigemina</name>
    <dbReference type="NCBI Taxonomy" id="5866"/>
    <lineage>
        <taxon>Eukaryota</taxon>
        <taxon>Sar</taxon>
        <taxon>Alveolata</taxon>
        <taxon>Apicomplexa</taxon>
        <taxon>Aconoidasida</taxon>
        <taxon>Piroplasmida</taxon>
        <taxon>Babesiidae</taxon>
        <taxon>Babesia</taxon>
    </lineage>
</organism>
<dbReference type="PROSITE" id="PS50103">
    <property type="entry name" value="ZF_C3H1"/>
    <property type="match status" value="1"/>
</dbReference>
<dbReference type="EMBL" id="LK391709">
    <property type="protein sequence ID" value="CDR96485.1"/>
    <property type="molecule type" value="Genomic_DNA"/>
</dbReference>
<keyword evidence="1" id="KW-0479">Metal-binding</keyword>
<feature type="domain" description="C3H1-type" evidence="3">
    <location>
        <begin position="1577"/>
        <end position="1605"/>
    </location>
</feature>
<keyword evidence="2" id="KW-0472">Membrane</keyword>
<dbReference type="VEuPathDB" id="PiroplasmaDB:BBBOND_0303890"/>
<accession>A0A061DDR0</accession>
<gene>
    <name evidence="4" type="ORF">BBBOND_0303890</name>
</gene>
<feature type="zinc finger region" description="C3H1-type" evidence="1">
    <location>
        <begin position="1577"/>
        <end position="1605"/>
    </location>
</feature>
<keyword evidence="1" id="KW-0863">Zinc-finger</keyword>
<keyword evidence="5" id="KW-1185">Reference proteome</keyword>
<keyword evidence="1" id="KW-0862">Zinc</keyword>
<evidence type="ECO:0000256" key="2">
    <source>
        <dbReference type="SAM" id="Phobius"/>
    </source>
</evidence>
<evidence type="ECO:0000313" key="5">
    <source>
        <dbReference type="Proteomes" id="UP000033188"/>
    </source>
</evidence>
<dbReference type="GeneID" id="24565026"/>
<dbReference type="KEGG" id="bbig:BBBOND_0303890"/>
<evidence type="ECO:0000259" key="3">
    <source>
        <dbReference type="PROSITE" id="PS50103"/>
    </source>
</evidence>
<dbReference type="InterPro" id="IPR000571">
    <property type="entry name" value="Znf_CCCH"/>
</dbReference>
<protein>
    <recommendedName>
        <fullName evidence="3">C3H1-type domain-containing protein</fullName>
    </recommendedName>
</protein>
<dbReference type="GO" id="GO:0008270">
    <property type="term" value="F:zinc ion binding"/>
    <property type="evidence" value="ECO:0007669"/>
    <property type="project" value="UniProtKB-KW"/>
</dbReference>
<sequence length="1747" mass="195949">MAPQYKKLTDCPENLREAIDWLIQVRYGNGDNGEGFKKLSQALKKLIDEAIEKAYTTNFDVILNILNSVKSHTCCKDKVAKIEELKDPKKLAPNVFEDLKHDCESIRACSKTHFESSQKKSYEDIVSRLDQLGKLKESLAVFTNEEECKCLFDNLCSGLEKFLGFNPDSKGYDGTGIVYSDLDRLCDGVMAFLHGVLESVKDDESVRTYDSNQPNDINTLVNTLKNSVSDGHDALKNAVTEVGSWLGRYNEQVKEKAEKVSEALNAIRKEIAAKHVVKFNDTYTMTLQVIHHEFTKSINELDHKIAKLKHDRKGFAGIDSALQKSLYMPLEKIAGAFGVMKKSASNDFLCWQIEHIDEKFRELPRQLDKNILKNNEEFKKTLDAKFKEINGKVKSFQSTQLSDLKQAHKALSSALEKIQSDIGSKGKGFYGNVETAFNNLKSIVADVHKALEVKQGELARMVGQAELHFGTILRGVKENSAVTGQTDLSIEKHWKQLYTTVEALVESLTKKGQNNPDCLADIVEKVHNYAKTYDTEFSKTVTKWVEDIMRGNAVKGLLSTYVSNNHGRSLFEGSLRDNVIGIKEALTPIVQDKIIIALDDITVNTRPGSKKSVDENMAEIVSYLKTYAEQVSDKHTEIVSSIETALKGNPDFVLTQPETFSSDLQAAIKSALASVKSAAEGAADEIAKLRDTSHLSNLNKAITSVESIRTHINHEGLGNSGGNIDTALKGVKGAIDLLNPILQKVGGKLKICVDKLQSEVLTELNKIMKNGLTGKIAFRKYHIIEQLESLKNKIDHDIKSIITQLLELEKAIEHWIQETTTIIENSLKTANTELSKLNKQNREYIIHAFRQAQDAVQTLFADQKKADLLAIHDCIEEQVGTINGIIAADLQSGIKGLMKSMNDKHNILDHFKKTDHSKFTAACTITEEYLISLYGYVRSEIDAPPYITSLISLLPDHLNTLISDLATHHFDHRLYKNLDELLKYVDQMRPTSLAEPSNPLAEALKKGLMAFSGELGKAYVNRYSGQNWEREFRDNYGRIGLTILEIMKSSFTILSINCKSLGGKQINKSNDLGTLLLGQGFIVSDHGEQNGELRDDKNMIGESINNRITRPIKGVYDSPHLQYCESNARGKAYNFHLMDILKCLFRHCEKYNEVGHLSTYYASRLPCTVHDMLCWFTGLPYSGVYPTLLSDGFSDLLEKPKKQTIQSNDDLEIEFFDHKAQYLNAYPHRITYNNIDTVLGHLCSKSYDLITAIAGYGDAYTVYASDLCNNSMKLRYPSKPADCLDMLLDILRRLLLTLQYLRVQCNLDAKHGGWKQCEYGKTIKATNWPCKEHLSDKATCEAECRPNGQPKCQPTSPLMSYLNDCLPGSLPHQLGGIGCKYDCSTCTKSKPGTPCLTPLGFRGFSGCTKTGKDLYETISFFLGNGLVSSLLTLIPKPPSTLPEHVAFALSFVRGWHDSKTADAIGVKKELESKLKDLSIDLYKKPSDLTAAFSRAYGSRQNSHGLPHPPGRNADLSSLFMTKFCEYPGINVYCAPYMQSLCHNYYHYIAHKHSKLYLSWSLYLPWAFWECLNSLLNSFCNIICQDWGCRGCLRGDKCKKGSHGVVDEEKPSANCQCRSIVDCKGVAPTLYQFGFAFGEASTLNDKDAPKKCSAFCSQLKNVLKSKYFENLFRECDNFLWKIREPFSYLVLALWLLSLLYLIHIFIIRLDLLHIKSHLHSPSSHRIAAQSLLAAARVNKLAKLTYLQP</sequence>
<dbReference type="Proteomes" id="UP000033188">
    <property type="component" value="Chromosome 3"/>
</dbReference>
<evidence type="ECO:0000313" key="4">
    <source>
        <dbReference type="EMBL" id="CDR96485.1"/>
    </source>
</evidence>
<reference evidence="5" key="1">
    <citation type="journal article" date="2014" name="Nucleic Acids Res.">
        <title>The evolutionary dynamics of variant antigen genes in Babesia reveal a history of genomic innovation underlying host-parasite interaction.</title>
        <authorList>
            <person name="Jackson A.P."/>
            <person name="Otto T.D."/>
            <person name="Darby A."/>
            <person name="Ramaprasad A."/>
            <person name="Xia D."/>
            <person name="Echaide I.E."/>
            <person name="Farber M."/>
            <person name="Gahlot S."/>
            <person name="Gamble J."/>
            <person name="Gupta D."/>
            <person name="Gupta Y."/>
            <person name="Jackson L."/>
            <person name="Malandrin L."/>
            <person name="Malas T.B."/>
            <person name="Moussa E."/>
            <person name="Nair M."/>
            <person name="Reid A.J."/>
            <person name="Sanders M."/>
            <person name="Sharma J."/>
            <person name="Tracey A."/>
            <person name="Quail M.A."/>
            <person name="Weir W."/>
            <person name="Wastling J.M."/>
            <person name="Hall N."/>
            <person name="Willadsen P."/>
            <person name="Lingelbach K."/>
            <person name="Shiels B."/>
            <person name="Tait A."/>
            <person name="Berriman M."/>
            <person name="Allred D.R."/>
            <person name="Pain A."/>
        </authorList>
    </citation>
    <scope>NUCLEOTIDE SEQUENCE [LARGE SCALE GENOMIC DNA]</scope>
    <source>
        <strain evidence="5">Bond</strain>
    </source>
</reference>
<keyword evidence="2" id="KW-0812">Transmembrane</keyword>
<keyword evidence="2" id="KW-1133">Transmembrane helix</keyword>
<proteinExistence type="predicted"/>
<name>A0A061DDR0_BABBI</name>